<protein>
    <submittedName>
        <fullName evidence="1">Uncharacterized protein</fullName>
    </submittedName>
</protein>
<evidence type="ECO:0000313" key="1">
    <source>
        <dbReference type="EMBL" id="QDH14052.2"/>
    </source>
</evidence>
<dbReference type="EMBL" id="CP038231">
    <property type="protein sequence ID" value="QDH14052.2"/>
    <property type="molecule type" value="Genomic_DNA"/>
</dbReference>
<gene>
    <name evidence="1" type="ORF">E3E12_07550</name>
</gene>
<keyword evidence="2" id="KW-1185">Reference proteome</keyword>
<accession>A0A4Y6U9J0</accession>
<dbReference type="KEGG" id="swf:E3E12_07550"/>
<evidence type="ECO:0000313" key="2">
    <source>
        <dbReference type="Proteomes" id="UP000318709"/>
    </source>
</evidence>
<reference evidence="1 2" key="1">
    <citation type="submission" date="2019-03" db="EMBL/GenBank/DDBJ databases">
        <title>The complete genome sequence of Swingsia_sp. F3b2 LMG30590(T).</title>
        <authorList>
            <person name="Chua K.-O."/>
            <person name="Chan K.-G."/>
            <person name="See-Too W.-S."/>
        </authorList>
    </citation>
    <scope>NUCLEOTIDE SEQUENCE [LARGE SCALE GENOMIC DNA]</scope>
    <source>
        <strain evidence="1 2">F3b2</strain>
    </source>
</reference>
<sequence>MNKNRLHHPEIAVEEYEGLPEILANPDHVVWDVKPHNGEAPRSVILLKRLGALLYRLAVKATLARSENFALSLTVIREKDWGKLLRKEIK</sequence>
<name>A0A4Y6U9J0_9PROT</name>
<organism evidence="1 2">
    <name type="scientific">Formicincola oecophyllae</name>
    <dbReference type="NCBI Taxonomy" id="2558361"/>
    <lineage>
        <taxon>Bacteria</taxon>
        <taxon>Pseudomonadati</taxon>
        <taxon>Pseudomonadota</taxon>
        <taxon>Alphaproteobacteria</taxon>
        <taxon>Acetobacterales</taxon>
        <taxon>Acetobacteraceae</taxon>
        <taxon>Formicincola</taxon>
    </lineage>
</organism>
<dbReference type="AlphaFoldDB" id="A0A4Y6U9J0"/>
<dbReference type="RefSeq" id="WP_149498277.1">
    <property type="nucleotide sequence ID" value="NZ_CP038231.1"/>
</dbReference>
<dbReference type="Proteomes" id="UP000318709">
    <property type="component" value="Chromosome"/>
</dbReference>
<proteinExistence type="predicted"/>